<comment type="catalytic activity">
    <reaction evidence="4">
        <text>ADP-alpha-D-ribose 1''-phosphate + H2O = ADP-D-ribose + phosphate</text>
        <dbReference type="Rhea" id="RHEA:25029"/>
        <dbReference type="ChEBI" id="CHEBI:15377"/>
        <dbReference type="ChEBI" id="CHEBI:43474"/>
        <dbReference type="ChEBI" id="CHEBI:57967"/>
        <dbReference type="ChEBI" id="CHEBI:58753"/>
        <dbReference type="EC" id="3.1.3.84"/>
    </reaction>
</comment>
<evidence type="ECO:0000313" key="6">
    <source>
        <dbReference type="EMBL" id="TFK20614.1"/>
    </source>
</evidence>
<dbReference type="SUPFAM" id="SSF52949">
    <property type="entry name" value="Macro domain-like"/>
    <property type="match status" value="1"/>
</dbReference>
<proteinExistence type="inferred from homology"/>
<dbReference type="PANTHER" id="PTHR12521">
    <property type="entry name" value="PROTEIN C6ORF130"/>
    <property type="match status" value="1"/>
</dbReference>
<dbReference type="EC" id="3.1.3.84" evidence="2"/>
<evidence type="ECO:0000256" key="3">
    <source>
        <dbReference type="ARBA" id="ARBA00019744"/>
    </source>
</evidence>
<dbReference type="SMART" id="SM00506">
    <property type="entry name" value="A1pp"/>
    <property type="match status" value="1"/>
</dbReference>
<dbReference type="Pfam" id="PF01661">
    <property type="entry name" value="Macro"/>
    <property type="match status" value="1"/>
</dbReference>
<dbReference type="PROSITE" id="PS51154">
    <property type="entry name" value="MACRO"/>
    <property type="match status" value="1"/>
</dbReference>
<dbReference type="STRING" id="230819.A0A5C3KKB0"/>
<dbReference type="PANTHER" id="PTHR12521:SF0">
    <property type="entry name" value="ADP-RIBOSE GLYCOHYDROLASE OARD1"/>
    <property type="match status" value="1"/>
</dbReference>
<feature type="domain" description="Macro" evidence="5">
    <location>
        <begin position="1"/>
        <end position="149"/>
    </location>
</feature>
<dbReference type="CDD" id="cd02901">
    <property type="entry name" value="Macro_Poa1p-like"/>
    <property type="match status" value="1"/>
</dbReference>
<dbReference type="AlphaFoldDB" id="A0A5C3KKB0"/>
<reference evidence="6 7" key="1">
    <citation type="journal article" date="2019" name="Nat. Ecol. Evol.">
        <title>Megaphylogeny resolves global patterns of mushroom evolution.</title>
        <authorList>
            <person name="Varga T."/>
            <person name="Krizsan K."/>
            <person name="Foldi C."/>
            <person name="Dima B."/>
            <person name="Sanchez-Garcia M."/>
            <person name="Sanchez-Ramirez S."/>
            <person name="Szollosi G.J."/>
            <person name="Szarkandi J.G."/>
            <person name="Papp V."/>
            <person name="Albert L."/>
            <person name="Andreopoulos W."/>
            <person name="Angelini C."/>
            <person name="Antonin V."/>
            <person name="Barry K.W."/>
            <person name="Bougher N.L."/>
            <person name="Buchanan P."/>
            <person name="Buyck B."/>
            <person name="Bense V."/>
            <person name="Catcheside P."/>
            <person name="Chovatia M."/>
            <person name="Cooper J."/>
            <person name="Damon W."/>
            <person name="Desjardin D."/>
            <person name="Finy P."/>
            <person name="Geml J."/>
            <person name="Haridas S."/>
            <person name="Hughes K."/>
            <person name="Justo A."/>
            <person name="Karasinski D."/>
            <person name="Kautmanova I."/>
            <person name="Kiss B."/>
            <person name="Kocsube S."/>
            <person name="Kotiranta H."/>
            <person name="LaButti K.M."/>
            <person name="Lechner B.E."/>
            <person name="Liimatainen K."/>
            <person name="Lipzen A."/>
            <person name="Lukacs Z."/>
            <person name="Mihaltcheva S."/>
            <person name="Morgado L.N."/>
            <person name="Niskanen T."/>
            <person name="Noordeloos M.E."/>
            <person name="Ohm R.A."/>
            <person name="Ortiz-Santana B."/>
            <person name="Ovrebo C."/>
            <person name="Racz N."/>
            <person name="Riley R."/>
            <person name="Savchenko A."/>
            <person name="Shiryaev A."/>
            <person name="Soop K."/>
            <person name="Spirin V."/>
            <person name="Szebenyi C."/>
            <person name="Tomsovsky M."/>
            <person name="Tulloss R.E."/>
            <person name="Uehling J."/>
            <person name="Grigoriev I.V."/>
            <person name="Vagvolgyi C."/>
            <person name="Papp T."/>
            <person name="Martin F.M."/>
            <person name="Miettinen O."/>
            <person name="Hibbett D.S."/>
            <person name="Nagy L.G."/>
        </authorList>
    </citation>
    <scope>NUCLEOTIDE SEQUENCE [LARGE SCALE GENOMIC DNA]</scope>
    <source>
        <strain evidence="6 7">CBS 121175</strain>
    </source>
</reference>
<name>A0A5C3KKB0_COPMA</name>
<evidence type="ECO:0000256" key="1">
    <source>
        <dbReference type="ARBA" id="ARBA00006575"/>
    </source>
</evidence>
<evidence type="ECO:0000313" key="7">
    <source>
        <dbReference type="Proteomes" id="UP000307440"/>
    </source>
</evidence>
<evidence type="ECO:0000256" key="4">
    <source>
        <dbReference type="ARBA" id="ARBA00034427"/>
    </source>
</evidence>
<dbReference type="GO" id="GO:0140291">
    <property type="term" value="P:peptidyl-glutamate ADP-deribosylation"/>
    <property type="evidence" value="ECO:0007669"/>
    <property type="project" value="TreeGrafter"/>
</dbReference>
<evidence type="ECO:0000259" key="5">
    <source>
        <dbReference type="PROSITE" id="PS51154"/>
    </source>
</evidence>
<accession>A0A5C3KKB0</accession>
<sequence>MTTISYVTGDLFSAPEGSILVQACNTKGAWGAGIALAFRERFPEEFQTYKAYCNEHGDSLVGTCLLIPGSRRSIACLFTSKAYGRNKDKPPQILAQTKSALEDLIRKNKNGNELHACRFNSGKFGVSWVNTADVVEQLGITMMVYNPEA</sequence>
<dbReference type="Proteomes" id="UP000307440">
    <property type="component" value="Unassembled WGS sequence"/>
</dbReference>
<evidence type="ECO:0000256" key="2">
    <source>
        <dbReference type="ARBA" id="ARBA00012983"/>
    </source>
</evidence>
<dbReference type="OrthoDB" id="2155246at2759"/>
<protein>
    <recommendedName>
        <fullName evidence="3">ADP-ribose 1''-phosphate phosphatase</fullName>
        <ecNumber evidence="2">3.1.3.84</ecNumber>
    </recommendedName>
</protein>
<comment type="similarity">
    <text evidence="1">Belongs to the POA1 family.</text>
</comment>
<organism evidence="6 7">
    <name type="scientific">Coprinopsis marcescibilis</name>
    <name type="common">Agaric fungus</name>
    <name type="synonym">Psathyrella marcescibilis</name>
    <dbReference type="NCBI Taxonomy" id="230819"/>
    <lineage>
        <taxon>Eukaryota</taxon>
        <taxon>Fungi</taxon>
        <taxon>Dikarya</taxon>
        <taxon>Basidiomycota</taxon>
        <taxon>Agaricomycotina</taxon>
        <taxon>Agaricomycetes</taxon>
        <taxon>Agaricomycetidae</taxon>
        <taxon>Agaricales</taxon>
        <taxon>Agaricineae</taxon>
        <taxon>Psathyrellaceae</taxon>
        <taxon>Coprinopsis</taxon>
    </lineage>
</organism>
<dbReference type="InterPro" id="IPR002589">
    <property type="entry name" value="Macro_dom"/>
</dbReference>
<dbReference type="InterPro" id="IPR043472">
    <property type="entry name" value="Macro_dom-like"/>
</dbReference>
<dbReference type="Gene3D" id="3.40.220.10">
    <property type="entry name" value="Leucine Aminopeptidase, subunit E, domain 1"/>
    <property type="match status" value="1"/>
</dbReference>
<gene>
    <name evidence="6" type="ORF">FA15DRAFT_646846</name>
</gene>
<keyword evidence="7" id="KW-1185">Reference proteome</keyword>
<dbReference type="InterPro" id="IPR050892">
    <property type="entry name" value="ADP-ribose_metab_enzymes"/>
</dbReference>
<dbReference type="EMBL" id="ML210294">
    <property type="protein sequence ID" value="TFK20614.1"/>
    <property type="molecule type" value="Genomic_DNA"/>
</dbReference>